<gene>
    <name evidence="2" type="ORF">DVH24_005664</name>
</gene>
<accession>A0A498IPL5</accession>
<dbReference type="Proteomes" id="UP000290289">
    <property type="component" value="Chromosome 11"/>
</dbReference>
<comment type="caution">
    <text evidence="2">The sequence shown here is derived from an EMBL/GenBank/DDBJ whole genome shotgun (WGS) entry which is preliminary data.</text>
</comment>
<evidence type="ECO:0000313" key="3">
    <source>
        <dbReference type="Proteomes" id="UP000290289"/>
    </source>
</evidence>
<evidence type="ECO:0000313" key="2">
    <source>
        <dbReference type="EMBL" id="RXH83411.1"/>
    </source>
</evidence>
<dbReference type="AlphaFoldDB" id="A0A498IPL5"/>
<keyword evidence="3" id="KW-1185">Reference proteome</keyword>
<feature type="compositionally biased region" description="Basic and acidic residues" evidence="1">
    <location>
        <begin position="19"/>
        <end position="33"/>
    </location>
</feature>
<reference evidence="2 3" key="1">
    <citation type="submission" date="2018-10" db="EMBL/GenBank/DDBJ databases">
        <title>A high-quality apple genome assembly.</title>
        <authorList>
            <person name="Hu J."/>
        </authorList>
    </citation>
    <scope>NUCLEOTIDE SEQUENCE [LARGE SCALE GENOMIC DNA]</scope>
    <source>
        <strain evidence="3">cv. HFTH1</strain>
        <tissue evidence="2">Young leaf</tissue>
    </source>
</reference>
<organism evidence="2 3">
    <name type="scientific">Malus domestica</name>
    <name type="common">Apple</name>
    <name type="synonym">Pyrus malus</name>
    <dbReference type="NCBI Taxonomy" id="3750"/>
    <lineage>
        <taxon>Eukaryota</taxon>
        <taxon>Viridiplantae</taxon>
        <taxon>Streptophyta</taxon>
        <taxon>Embryophyta</taxon>
        <taxon>Tracheophyta</taxon>
        <taxon>Spermatophyta</taxon>
        <taxon>Magnoliopsida</taxon>
        <taxon>eudicotyledons</taxon>
        <taxon>Gunneridae</taxon>
        <taxon>Pentapetalae</taxon>
        <taxon>rosids</taxon>
        <taxon>fabids</taxon>
        <taxon>Rosales</taxon>
        <taxon>Rosaceae</taxon>
        <taxon>Amygdaloideae</taxon>
        <taxon>Maleae</taxon>
        <taxon>Malus</taxon>
    </lineage>
</organism>
<proteinExistence type="predicted"/>
<protein>
    <submittedName>
        <fullName evidence="2">Uncharacterized protein</fullName>
    </submittedName>
</protein>
<name>A0A498IPL5_MALDO</name>
<dbReference type="EMBL" id="RDQH01000337">
    <property type="protein sequence ID" value="RXH83411.1"/>
    <property type="molecule type" value="Genomic_DNA"/>
</dbReference>
<feature type="region of interest" description="Disordered" evidence="1">
    <location>
        <begin position="13"/>
        <end position="62"/>
    </location>
</feature>
<evidence type="ECO:0000256" key="1">
    <source>
        <dbReference type="SAM" id="MobiDB-lite"/>
    </source>
</evidence>
<sequence length="111" mass="12591">MLFFPQPVLVDEVVSGKGDNPDPRDHSQDHAMDESEGWSTIVLRKNKSSSRNRGGVRRDGKTYGNVVRENKTWVSKANLVPRWRPTGDKDVEAMTAANKEVLQLLRTKQKM</sequence>